<dbReference type="EMBL" id="CM042013">
    <property type="protein sequence ID" value="KAI3736519.1"/>
    <property type="molecule type" value="Genomic_DNA"/>
</dbReference>
<accession>A0ACB9CQE2</accession>
<reference evidence="2" key="1">
    <citation type="journal article" date="2022" name="Mol. Ecol. Resour.">
        <title>The genomes of chicory, endive, great burdock and yacon provide insights into Asteraceae palaeo-polyploidization history and plant inulin production.</title>
        <authorList>
            <person name="Fan W."/>
            <person name="Wang S."/>
            <person name="Wang H."/>
            <person name="Wang A."/>
            <person name="Jiang F."/>
            <person name="Liu H."/>
            <person name="Zhao H."/>
            <person name="Xu D."/>
            <person name="Zhang Y."/>
        </authorList>
    </citation>
    <scope>NUCLEOTIDE SEQUENCE [LARGE SCALE GENOMIC DNA]</scope>
    <source>
        <strain evidence="2">cv. Punajuju</strain>
    </source>
</reference>
<proteinExistence type="predicted"/>
<comment type="caution">
    <text evidence="1">The sequence shown here is derived from an EMBL/GenBank/DDBJ whole genome shotgun (WGS) entry which is preliminary data.</text>
</comment>
<dbReference type="Proteomes" id="UP001055811">
    <property type="component" value="Linkage Group LG05"/>
</dbReference>
<gene>
    <name evidence="1" type="ORF">L2E82_26332</name>
</gene>
<keyword evidence="2" id="KW-1185">Reference proteome</keyword>
<sequence length="411" mass="44918">MAGHLLLASAFAFVVGFLLLYAFFVIKNSQKHLSIGTGSNKTESASTGMETTCMKCECQSADDFDVIIVGAGVAGTALAHSLGKEGRRVHLIERDLKQPDRIVGEVLQPGGYRSLIELGLKDCVEDIDAQRVVGYALFKDGKSTRLPYPLSKFDADVAGRGFHNGRFIQKMRDKASLLPNIVLEQGTVSCLVEEQGLIKGVVYRTKAGEERNAYAPLTIVCDGCLVLQNCQLPYEKHGHVIIAEPSPIVFYPISSTEIRCLVDIPGQKVPSVSNGDLSKYLKTVVAPQPVASTINTLAEALYKVFCNKARQEMQEACFKYLSLGGIFSNGPISLISGLYPCPLSLILHFFAVAVYGVDASRIVFPIIKAEGFRQTFFPATVPAYYRSPPDSMRCSCHCCFQVQDLIKEENP</sequence>
<name>A0ACB9CQE2_CICIN</name>
<evidence type="ECO:0000313" key="2">
    <source>
        <dbReference type="Proteomes" id="UP001055811"/>
    </source>
</evidence>
<organism evidence="1 2">
    <name type="scientific">Cichorium intybus</name>
    <name type="common">Chicory</name>
    <dbReference type="NCBI Taxonomy" id="13427"/>
    <lineage>
        <taxon>Eukaryota</taxon>
        <taxon>Viridiplantae</taxon>
        <taxon>Streptophyta</taxon>
        <taxon>Embryophyta</taxon>
        <taxon>Tracheophyta</taxon>
        <taxon>Spermatophyta</taxon>
        <taxon>Magnoliopsida</taxon>
        <taxon>eudicotyledons</taxon>
        <taxon>Gunneridae</taxon>
        <taxon>Pentapetalae</taxon>
        <taxon>asterids</taxon>
        <taxon>campanulids</taxon>
        <taxon>Asterales</taxon>
        <taxon>Asteraceae</taxon>
        <taxon>Cichorioideae</taxon>
        <taxon>Cichorieae</taxon>
        <taxon>Cichoriinae</taxon>
        <taxon>Cichorium</taxon>
    </lineage>
</organism>
<protein>
    <submittedName>
        <fullName evidence="1">Uncharacterized protein</fullName>
    </submittedName>
</protein>
<evidence type="ECO:0000313" key="1">
    <source>
        <dbReference type="EMBL" id="KAI3736519.1"/>
    </source>
</evidence>
<reference evidence="1 2" key="2">
    <citation type="journal article" date="2022" name="Mol. Ecol. Resour.">
        <title>The genomes of chicory, endive, great burdock and yacon provide insights into Asteraceae paleo-polyploidization history and plant inulin production.</title>
        <authorList>
            <person name="Fan W."/>
            <person name="Wang S."/>
            <person name="Wang H."/>
            <person name="Wang A."/>
            <person name="Jiang F."/>
            <person name="Liu H."/>
            <person name="Zhao H."/>
            <person name="Xu D."/>
            <person name="Zhang Y."/>
        </authorList>
    </citation>
    <scope>NUCLEOTIDE SEQUENCE [LARGE SCALE GENOMIC DNA]</scope>
    <source>
        <strain evidence="2">cv. Punajuju</strain>
        <tissue evidence="1">Leaves</tissue>
    </source>
</reference>